<sequence>MLERLRVYAKVRRGKVFTVLRVVSPRVAAWRPWNRSCPA</sequence>
<reference evidence="1 2" key="1">
    <citation type="submission" date="2015-08" db="EMBL/GenBank/DDBJ databases">
        <authorList>
            <person name="Babu N.S."/>
            <person name="Beckwith C.J."/>
            <person name="Beseler K.G."/>
            <person name="Brison A."/>
            <person name="Carone J.V."/>
            <person name="Caskin T.P."/>
            <person name="Diamond M."/>
            <person name="Durham M.E."/>
            <person name="Foxe J.M."/>
            <person name="Go M."/>
            <person name="Henderson B.A."/>
            <person name="Jones I.B."/>
            <person name="McGettigan J.A."/>
            <person name="Micheletti S.J."/>
            <person name="Nasrallah M.E."/>
            <person name="Ortiz D."/>
            <person name="Piller C.R."/>
            <person name="Privatt S.R."/>
            <person name="Schneider S.L."/>
            <person name="Sharp S."/>
            <person name="Smith T.C."/>
            <person name="Stanton J.D."/>
            <person name="Ullery H.E."/>
            <person name="Wilson R.J."/>
            <person name="Serrano M.G."/>
            <person name="Buck G."/>
            <person name="Lee V."/>
            <person name="Wang Y."/>
            <person name="Carvalho R."/>
            <person name="Voegtly L."/>
            <person name="Shi R."/>
            <person name="Duckworth R."/>
            <person name="Johnson A."/>
            <person name="Loviza R."/>
            <person name="Walstead R."/>
            <person name="Shah Z."/>
            <person name="Kiflezghi M."/>
            <person name="Wade K."/>
            <person name="Ball S.L."/>
            <person name="Bradley K.W."/>
            <person name="Asai D.J."/>
            <person name="Bowman C.A."/>
            <person name="Russell D.A."/>
            <person name="Pope W.H."/>
            <person name="Jacobs-Sera D."/>
            <person name="Hendrix R.W."/>
            <person name="Hatfull G.F."/>
        </authorList>
    </citation>
    <scope>NUCLEOTIDE SEQUENCE [LARGE SCALE GENOMIC DNA]</scope>
    <source>
        <strain evidence="1 2">DSM 27648</strain>
    </source>
</reference>
<dbReference type="STRING" id="1391654.AKJ09_00608"/>
<evidence type="ECO:0000313" key="1">
    <source>
        <dbReference type="EMBL" id="AKU93944.1"/>
    </source>
</evidence>
<evidence type="ECO:0000313" key="2">
    <source>
        <dbReference type="Proteomes" id="UP000064967"/>
    </source>
</evidence>
<dbReference type="EMBL" id="CP012333">
    <property type="protein sequence ID" value="AKU93944.1"/>
    <property type="molecule type" value="Genomic_DNA"/>
</dbReference>
<proteinExistence type="predicted"/>
<organism evidence="1 2">
    <name type="scientific">Labilithrix luteola</name>
    <dbReference type="NCBI Taxonomy" id="1391654"/>
    <lineage>
        <taxon>Bacteria</taxon>
        <taxon>Pseudomonadati</taxon>
        <taxon>Myxococcota</taxon>
        <taxon>Polyangia</taxon>
        <taxon>Polyangiales</taxon>
        <taxon>Labilitrichaceae</taxon>
        <taxon>Labilithrix</taxon>
    </lineage>
</organism>
<keyword evidence="2" id="KW-1185">Reference proteome</keyword>
<dbReference type="AlphaFoldDB" id="A0A0K1PLE9"/>
<name>A0A0K1PLE9_9BACT</name>
<gene>
    <name evidence="1" type="ORF">AKJ09_00608</name>
</gene>
<accession>A0A0K1PLE9</accession>
<protein>
    <submittedName>
        <fullName evidence="1">Uncharacterized protein</fullName>
    </submittedName>
</protein>
<dbReference type="KEGG" id="llu:AKJ09_00608"/>
<dbReference type="Proteomes" id="UP000064967">
    <property type="component" value="Chromosome"/>
</dbReference>